<keyword evidence="2" id="KW-1185">Reference proteome</keyword>
<dbReference type="AlphaFoldDB" id="A0AAN8WFG3"/>
<protein>
    <submittedName>
        <fullName evidence="1">Uncharacterized protein</fullName>
    </submittedName>
</protein>
<reference evidence="1 2" key="1">
    <citation type="submission" date="2023-11" db="EMBL/GenBank/DDBJ databases">
        <title>Halocaridina rubra genome assembly.</title>
        <authorList>
            <person name="Smith C."/>
        </authorList>
    </citation>
    <scope>NUCLEOTIDE SEQUENCE [LARGE SCALE GENOMIC DNA]</scope>
    <source>
        <strain evidence="1">EP-1</strain>
        <tissue evidence="1">Whole</tissue>
    </source>
</reference>
<dbReference type="Proteomes" id="UP001381693">
    <property type="component" value="Unassembled WGS sequence"/>
</dbReference>
<evidence type="ECO:0000313" key="1">
    <source>
        <dbReference type="EMBL" id="KAK7019744.1"/>
    </source>
</evidence>
<name>A0AAN8WFG3_HALRR</name>
<gene>
    <name evidence="1" type="ORF">SK128_004763</name>
</gene>
<sequence length="101" mass="11637">MVMQCSDECSYIREYKWILSTADDEEIPYQDKYFPFGTSNQELSLSPALYEDYPDISIIHLSGTAITFDDRQAGKVSTIEQKERALSPLYLFFCGMKKQVS</sequence>
<organism evidence="1 2">
    <name type="scientific">Halocaridina rubra</name>
    <name type="common">Hawaiian red shrimp</name>
    <dbReference type="NCBI Taxonomy" id="373956"/>
    <lineage>
        <taxon>Eukaryota</taxon>
        <taxon>Metazoa</taxon>
        <taxon>Ecdysozoa</taxon>
        <taxon>Arthropoda</taxon>
        <taxon>Crustacea</taxon>
        <taxon>Multicrustacea</taxon>
        <taxon>Malacostraca</taxon>
        <taxon>Eumalacostraca</taxon>
        <taxon>Eucarida</taxon>
        <taxon>Decapoda</taxon>
        <taxon>Pleocyemata</taxon>
        <taxon>Caridea</taxon>
        <taxon>Atyoidea</taxon>
        <taxon>Atyidae</taxon>
        <taxon>Halocaridina</taxon>
    </lineage>
</organism>
<comment type="caution">
    <text evidence="1">The sequence shown here is derived from an EMBL/GenBank/DDBJ whole genome shotgun (WGS) entry which is preliminary data.</text>
</comment>
<accession>A0AAN8WFG3</accession>
<proteinExistence type="predicted"/>
<evidence type="ECO:0000313" key="2">
    <source>
        <dbReference type="Proteomes" id="UP001381693"/>
    </source>
</evidence>
<dbReference type="EMBL" id="JAXCGZ010022977">
    <property type="protein sequence ID" value="KAK7019744.1"/>
    <property type="molecule type" value="Genomic_DNA"/>
</dbReference>